<evidence type="ECO:0000313" key="5">
    <source>
        <dbReference type="EMBL" id="MBT9290463.1"/>
    </source>
</evidence>
<feature type="transmembrane region" description="Helical" evidence="4">
    <location>
        <begin position="171"/>
        <end position="193"/>
    </location>
</feature>
<evidence type="ECO:0000256" key="3">
    <source>
        <dbReference type="ARBA" id="ARBA00023136"/>
    </source>
</evidence>
<feature type="transmembrane region" description="Helical" evidence="4">
    <location>
        <begin position="52"/>
        <end position="73"/>
    </location>
</feature>
<keyword evidence="1 4" id="KW-0812">Transmembrane</keyword>
<feature type="transmembrane region" description="Helical" evidence="4">
    <location>
        <begin position="372"/>
        <end position="391"/>
    </location>
</feature>
<dbReference type="Gene3D" id="1.20.1250.20">
    <property type="entry name" value="MFS general substrate transporter like domains"/>
    <property type="match status" value="1"/>
</dbReference>
<feature type="transmembrane region" description="Helical" evidence="4">
    <location>
        <begin position="217"/>
        <end position="242"/>
    </location>
</feature>
<evidence type="ECO:0000256" key="2">
    <source>
        <dbReference type="ARBA" id="ARBA00022989"/>
    </source>
</evidence>
<feature type="transmembrane region" description="Helical" evidence="4">
    <location>
        <begin position="346"/>
        <end position="366"/>
    </location>
</feature>
<evidence type="ECO:0000256" key="1">
    <source>
        <dbReference type="ARBA" id="ARBA00022692"/>
    </source>
</evidence>
<feature type="transmembrane region" description="Helical" evidence="4">
    <location>
        <begin position="286"/>
        <end position="307"/>
    </location>
</feature>
<feature type="transmembrane region" description="Helical" evidence="4">
    <location>
        <begin position="20"/>
        <end position="40"/>
    </location>
</feature>
<feature type="transmembrane region" description="Helical" evidence="4">
    <location>
        <begin position="254"/>
        <end position="274"/>
    </location>
</feature>
<proteinExistence type="predicted"/>
<keyword evidence="3 4" id="KW-0472">Membrane</keyword>
<evidence type="ECO:0000256" key="4">
    <source>
        <dbReference type="SAM" id="Phobius"/>
    </source>
</evidence>
<dbReference type="Pfam" id="PF07690">
    <property type="entry name" value="MFS_1"/>
    <property type="match status" value="1"/>
</dbReference>
<keyword evidence="2 4" id="KW-1133">Transmembrane helix</keyword>
<accession>A0A947GBN2</accession>
<feature type="transmembrane region" description="Helical" evidence="4">
    <location>
        <begin position="109"/>
        <end position="130"/>
    </location>
</feature>
<dbReference type="SUPFAM" id="SSF103473">
    <property type="entry name" value="MFS general substrate transporter"/>
    <property type="match status" value="1"/>
</dbReference>
<dbReference type="InterPro" id="IPR011701">
    <property type="entry name" value="MFS"/>
</dbReference>
<reference evidence="5 6" key="1">
    <citation type="submission" date="2021-06" db="EMBL/GenBank/DDBJ databases">
        <authorList>
            <person name="Grouzdev D.S."/>
            <person name="Koziaeva V."/>
        </authorList>
    </citation>
    <scope>NUCLEOTIDE SEQUENCE [LARGE SCALE GENOMIC DNA]</scope>
    <source>
        <strain evidence="5 6">22</strain>
    </source>
</reference>
<sequence length="399" mass="39922">MTPMATGIRASFDRHGLPLLVALAAAQIVGWGSLGFPSVLAPDLAPALGMDLAAVFAGPSAMFAAMAFAAPGLAPAFRRFGAGLVMTAGAAVMALAMASLGFATGPVGYFLGWTALGCGGAASLTTAAHIALTQMRGGEAKAGIATLMVMTGLSGSLFWPLTGTLGAHAGWRATCFVLAGLIAGLCIPVYAWLARSTRPAADHQAALVAGQRPSPRVFLLMTAGIALNSCVSFGFAAIAIQLFATLGLPKAQAIALASAMGVVQVAARALDLAFGKRLNAAQLCRLATVAVVSAMIMLGLFGAGAAVLTAFVIVYGMASGLLAVTRSTLPLLYYDKAAFATATSRIALPLNIIIAAAPPAFAGLLVETGARGVLAASAVFAGLALVALSLLPAPPETAR</sequence>
<protein>
    <submittedName>
        <fullName evidence="5">MFS transporter</fullName>
    </submittedName>
</protein>
<keyword evidence="6" id="KW-1185">Reference proteome</keyword>
<dbReference type="EMBL" id="JAHHZF010000006">
    <property type="protein sequence ID" value="MBT9290463.1"/>
    <property type="molecule type" value="Genomic_DNA"/>
</dbReference>
<name>A0A947GBN2_9HYPH</name>
<dbReference type="Proteomes" id="UP000766595">
    <property type="component" value="Unassembled WGS sequence"/>
</dbReference>
<dbReference type="InterPro" id="IPR036259">
    <property type="entry name" value="MFS_trans_sf"/>
</dbReference>
<feature type="transmembrane region" description="Helical" evidence="4">
    <location>
        <begin position="142"/>
        <end position="159"/>
    </location>
</feature>
<organism evidence="5 6">
    <name type="scientific">Prosthecodimorpha staleyi</name>
    <dbReference type="NCBI Taxonomy" id="2840188"/>
    <lineage>
        <taxon>Bacteria</taxon>
        <taxon>Pseudomonadati</taxon>
        <taxon>Pseudomonadota</taxon>
        <taxon>Alphaproteobacteria</taxon>
        <taxon>Hyphomicrobiales</taxon>
        <taxon>Ancalomicrobiaceae</taxon>
        <taxon>Prosthecodimorpha</taxon>
    </lineage>
</organism>
<gene>
    <name evidence="5" type="ORF">KL771_13415</name>
</gene>
<comment type="caution">
    <text evidence="5">The sequence shown here is derived from an EMBL/GenBank/DDBJ whole genome shotgun (WGS) entry which is preliminary data.</text>
</comment>
<feature type="transmembrane region" description="Helical" evidence="4">
    <location>
        <begin position="80"/>
        <end position="103"/>
    </location>
</feature>
<dbReference type="AlphaFoldDB" id="A0A947GBN2"/>
<dbReference type="GO" id="GO:0022857">
    <property type="term" value="F:transmembrane transporter activity"/>
    <property type="evidence" value="ECO:0007669"/>
    <property type="project" value="InterPro"/>
</dbReference>
<evidence type="ECO:0000313" key="6">
    <source>
        <dbReference type="Proteomes" id="UP000766595"/>
    </source>
</evidence>